<sequence>MATRRTSWVLALAGIIVLLASAASAQLSEKFYDKTCPGGVAAVRNVVVNAVGNDRRFAAGLLRLHFHDCWVRGCDGSVLLNSNPRGNAEKDAGPNRSLQGFSIIDQAKAAVERICPGVFSCADITALAAKDAVSFIGGPSWKVPLGRRDGTVSRASEANAQLPQTSMSFSQLAANFASKGLSENDLIFLSGAHTIGLTHCNTITPRLFNFRGSKDGADPYLNKSFVSEKRGVCPNTRAAANNFVNLDSSRGGQTFDTNYYQNVLSHKASFRSDDALISVTRGRNLVQAIASGSQSRFFSAFGSSMEKMGRIGVLTGRNGEIRRTCSKTN</sequence>
<dbReference type="GO" id="GO:0140825">
    <property type="term" value="F:lactoperoxidase activity"/>
    <property type="evidence" value="ECO:0007669"/>
    <property type="project" value="UniProtKB-EC"/>
</dbReference>
<evidence type="ECO:0000256" key="2">
    <source>
        <dbReference type="ARBA" id="ARBA00012313"/>
    </source>
</evidence>
<feature type="signal peptide" evidence="17">
    <location>
        <begin position="1"/>
        <end position="25"/>
    </location>
</feature>
<dbReference type="CDD" id="cd00693">
    <property type="entry name" value="secretory_peroxidase"/>
    <property type="match status" value="1"/>
</dbReference>
<dbReference type="InterPro" id="IPR010255">
    <property type="entry name" value="Haem_peroxidase_sf"/>
</dbReference>
<dbReference type="GO" id="GO:0005576">
    <property type="term" value="C:extracellular region"/>
    <property type="evidence" value="ECO:0007669"/>
    <property type="project" value="UniProtKB-SubCell"/>
</dbReference>
<name>A0ABD3H047_9MARC</name>
<keyword evidence="17" id="KW-0732">Signal</keyword>
<dbReference type="GO" id="GO:0042744">
    <property type="term" value="P:hydrogen peroxide catabolic process"/>
    <property type="evidence" value="ECO:0007669"/>
    <property type="project" value="UniProtKB-KW"/>
</dbReference>
<protein>
    <recommendedName>
        <fullName evidence="2 17">Peroxidase</fullName>
        <ecNumber evidence="2 17">1.11.1.7</ecNumber>
    </recommendedName>
</protein>
<evidence type="ECO:0000256" key="8">
    <source>
        <dbReference type="ARBA" id="ARBA00023004"/>
    </source>
</evidence>
<evidence type="ECO:0000256" key="14">
    <source>
        <dbReference type="PIRSR" id="PIRSR600823-3"/>
    </source>
</evidence>
<reference evidence="19 20" key="1">
    <citation type="submission" date="2024-09" db="EMBL/GenBank/DDBJ databases">
        <title>Chromosome-scale assembly of Riccia sorocarpa.</title>
        <authorList>
            <person name="Paukszto L."/>
        </authorList>
    </citation>
    <scope>NUCLEOTIDE SEQUENCE [LARGE SCALE GENOMIC DNA]</scope>
    <source>
        <strain evidence="19">LP-2024</strain>
        <tissue evidence="19">Aerial parts of the thallus</tissue>
    </source>
</reference>
<dbReference type="PRINTS" id="PR00461">
    <property type="entry name" value="PLPEROXIDASE"/>
</dbReference>
<comment type="cofactor">
    <cofactor evidence="14 17">
        <name>Ca(2+)</name>
        <dbReference type="ChEBI" id="CHEBI:29108"/>
    </cofactor>
    <text evidence="14 17">Binds 2 calcium ions per subunit.</text>
</comment>
<evidence type="ECO:0000313" key="20">
    <source>
        <dbReference type="Proteomes" id="UP001633002"/>
    </source>
</evidence>
<feature type="chain" id="PRO_5044532166" description="Peroxidase" evidence="17">
    <location>
        <begin position="26"/>
        <end position="329"/>
    </location>
</feature>
<dbReference type="GO" id="GO:0020037">
    <property type="term" value="F:heme binding"/>
    <property type="evidence" value="ECO:0007669"/>
    <property type="project" value="UniProtKB-UniRule"/>
</dbReference>
<evidence type="ECO:0000256" key="7">
    <source>
        <dbReference type="ARBA" id="ARBA00023002"/>
    </source>
</evidence>
<feature type="binding site" description="axial binding residue" evidence="14">
    <location>
        <position position="193"/>
    </location>
    <ligand>
        <name>heme b</name>
        <dbReference type="ChEBI" id="CHEBI:60344"/>
    </ligand>
    <ligandPart>
        <name>Fe</name>
        <dbReference type="ChEBI" id="CHEBI:18248"/>
    </ligandPart>
</feature>
<dbReference type="InterPro" id="IPR000823">
    <property type="entry name" value="Peroxidase_pln"/>
</dbReference>
<dbReference type="Proteomes" id="UP001633002">
    <property type="component" value="Unassembled WGS sequence"/>
</dbReference>
<feature type="site" description="Transition state stabilizer" evidence="15">
    <location>
        <position position="63"/>
    </location>
</feature>
<evidence type="ECO:0000256" key="10">
    <source>
        <dbReference type="ARBA" id="ARBA00023180"/>
    </source>
</evidence>
<keyword evidence="4 17" id="KW-0349">Heme</keyword>
<feature type="binding site" evidence="13">
    <location>
        <position position="163"/>
    </location>
    <ligand>
        <name>substrate</name>
    </ligand>
</feature>
<evidence type="ECO:0000313" key="19">
    <source>
        <dbReference type="EMBL" id="KAL3684291.1"/>
    </source>
</evidence>
<keyword evidence="3 17" id="KW-0575">Peroxidase</keyword>
<evidence type="ECO:0000256" key="4">
    <source>
        <dbReference type="ARBA" id="ARBA00022617"/>
    </source>
</evidence>
<feature type="disulfide bond" evidence="16">
    <location>
        <begin position="200"/>
        <end position="233"/>
    </location>
</feature>
<accession>A0ABD3H047</accession>
<dbReference type="Gene3D" id="1.10.520.10">
    <property type="match status" value="1"/>
</dbReference>
<keyword evidence="11 17" id="KW-0376">Hydrogen peroxide</keyword>
<feature type="binding site" evidence="14">
    <location>
        <position position="68"/>
    </location>
    <ligand>
        <name>Ca(2+)</name>
        <dbReference type="ChEBI" id="CHEBI:29108"/>
        <label>1</label>
    </ligand>
</feature>
<keyword evidence="20" id="KW-1185">Reference proteome</keyword>
<dbReference type="SUPFAM" id="SSF48113">
    <property type="entry name" value="Heme-dependent peroxidases"/>
    <property type="match status" value="1"/>
</dbReference>
<feature type="binding site" evidence="14">
    <location>
        <position position="247"/>
    </location>
    <ligand>
        <name>Ca(2+)</name>
        <dbReference type="ChEBI" id="CHEBI:29108"/>
        <label>2</label>
    </ligand>
</feature>
<dbReference type="PRINTS" id="PR00458">
    <property type="entry name" value="PEROXIDASE"/>
</dbReference>
<evidence type="ECO:0000256" key="3">
    <source>
        <dbReference type="ARBA" id="ARBA00022559"/>
    </source>
</evidence>
<evidence type="ECO:0000256" key="15">
    <source>
        <dbReference type="PIRSR" id="PIRSR600823-4"/>
    </source>
</evidence>
<keyword evidence="8 14" id="KW-0408">Iron</keyword>
<feature type="binding site" evidence="14">
    <location>
        <position position="71"/>
    </location>
    <ligand>
        <name>Ca(2+)</name>
        <dbReference type="ChEBI" id="CHEBI:29108"/>
        <label>1</label>
    </ligand>
</feature>
<evidence type="ECO:0000256" key="13">
    <source>
        <dbReference type="PIRSR" id="PIRSR600823-2"/>
    </source>
</evidence>
<feature type="active site" description="Proton acceptor" evidence="12">
    <location>
        <position position="67"/>
    </location>
</feature>
<keyword evidence="10" id="KW-0325">Glycoprotein</keyword>
<comment type="similarity">
    <text evidence="17">Belongs to the peroxidase family. Classical plant (class III) peroxidase subfamily.</text>
</comment>
<dbReference type="PROSITE" id="PS00436">
    <property type="entry name" value="PEROXIDASE_2"/>
    <property type="match status" value="1"/>
</dbReference>
<comment type="subcellular location">
    <subcellularLocation>
        <location evidence="17">Secreted</location>
    </subcellularLocation>
</comment>
<feature type="binding site" evidence="14">
    <location>
        <position position="194"/>
    </location>
    <ligand>
        <name>Ca(2+)</name>
        <dbReference type="ChEBI" id="CHEBI:29108"/>
        <label>2</label>
    </ligand>
</feature>
<dbReference type="Gene3D" id="1.10.420.10">
    <property type="entry name" value="Peroxidase, domain 2"/>
    <property type="match status" value="1"/>
</dbReference>
<dbReference type="GO" id="GO:0006979">
    <property type="term" value="P:response to oxidative stress"/>
    <property type="evidence" value="ECO:0007669"/>
    <property type="project" value="UniProtKB-UniRule"/>
</dbReference>
<keyword evidence="17" id="KW-0964">Secreted</keyword>
<evidence type="ECO:0000259" key="18">
    <source>
        <dbReference type="PROSITE" id="PS50873"/>
    </source>
</evidence>
<comment type="function">
    <text evidence="17">Removal of H(2)O(2), oxidation of toxic reductants, biosynthesis and degradation of lignin, suberization, auxin catabolism, response to environmental stresses such as wounding, pathogen attack and oxidative stress.</text>
</comment>
<dbReference type="EC" id="1.11.1.7" evidence="2 17"/>
<dbReference type="InterPro" id="IPR033905">
    <property type="entry name" value="Secretory_peroxidase"/>
</dbReference>
<organism evidence="19 20">
    <name type="scientific">Riccia sorocarpa</name>
    <dbReference type="NCBI Taxonomy" id="122646"/>
    <lineage>
        <taxon>Eukaryota</taxon>
        <taxon>Viridiplantae</taxon>
        <taxon>Streptophyta</taxon>
        <taxon>Embryophyta</taxon>
        <taxon>Marchantiophyta</taxon>
        <taxon>Marchantiopsida</taxon>
        <taxon>Marchantiidae</taxon>
        <taxon>Marchantiales</taxon>
        <taxon>Ricciaceae</taxon>
        <taxon>Riccia</taxon>
    </lineage>
</organism>
<feature type="disulfide bond" evidence="16">
    <location>
        <begin position="69"/>
        <end position="74"/>
    </location>
</feature>
<comment type="caution">
    <text evidence="19">The sequence shown here is derived from an EMBL/GenBank/DDBJ whole genome shotgun (WGS) entry which is preliminary data.</text>
</comment>
<feature type="binding site" evidence="14">
    <location>
        <position position="75"/>
    </location>
    <ligand>
        <name>Ca(2+)</name>
        <dbReference type="ChEBI" id="CHEBI:29108"/>
        <label>1</label>
    </ligand>
</feature>
<evidence type="ECO:0000256" key="5">
    <source>
        <dbReference type="ARBA" id="ARBA00022723"/>
    </source>
</evidence>
<comment type="catalytic activity">
    <reaction evidence="1 17">
        <text>2 a phenolic donor + H2O2 = 2 a phenolic radical donor + 2 H2O</text>
        <dbReference type="Rhea" id="RHEA:56136"/>
        <dbReference type="ChEBI" id="CHEBI:15377"/>
        <dbReference type="ChEBI" id="CHEBI:16240"/>
        <dbReference type="ChEBI" id="CHEBI:139520"/>
        <dbReference type="ChEBI" id="CHEBI:139521"/>
        <dbReference type="EC" id="1.11.1.7"/>
    </reaction>
</comment>
<dbReference type="Pfam" id="PF00141">
    <property type="entry name" value="peroxidase"/>
    <property type="match status" value="1"/>
</dbReference>
<feature type="binding site" evidence="14">
    <location>
        <position position="73"/>
    </location>
    <ligand>
        <name>Ca(2+)</name>
        <dbReference type="ChEBI" id="CHEBI:29108"/>
        <label>1</label>
    </ligand>
</feature>
<feature type="disulfide bond" evidence="16">
    <location>
        <begin position="121"/>
        <end position="325"/>
    </location>
</feature>
<keyword evidence="9 16" id="KW-1015">Disulfide bond</keyword>
<gene>
    <name evidence="19" type="ORF">R1sor_002313</name>
</gene>
<dbReference type="AlphaFoldDB" id="A0ABD3H047"/>
<feature type="binding site" evidence="14">
    <location>
        <position position="256"/>
    </location>
    <ligand>
        <name>Ca(2+)</name>
        <dbReference type="ChEBI" id="CHEBI:29108"/>
        <label>2</label>
    </ligand>
</feature>
<evidence type="ECO:0000256" key="12">
    <source>
        <dbReference type="PIRSR" id="PIRSR600823-1"/>
    </source>
</evidence>
<keyword evidence="7 17" id="KW-0560">Oxidoreductase</keyword>
<dbReference type="EMBL" id="JBJQOH010000006">
    <property type="protein sequence ID" value="KAL3684291.1"/>
    <property type="molecule type" value="Genomic_DNA"/>
</dbReference>
<feature type="domain" description="Plant heme peroxidase family profile" evidence="18">
    <location>
        <begin position="26"/>
        <end position="329"/>
    </location>
</feature>
<proteinExistence type="inferred from homology"/>
<dbReference type="FunFam" id="1.10.420.10:FF:000001">
    <property type="entry name" value="Peroxidase"/>
    <property type="match status" value="1"/>
</dbReference>
<keyword evidence="5 14" id="KW-0479">Metal-binding</keyword>
<dbReference type="FunFam" id="1.10.520.10:FF:000001">
    <property type="entry name" value="Peroxidase"/>
    <property type="match status" value="1"/>
</dbReference>
<keyword evidence="6 14" id="KW-0106">Calcium</keyword>
<comment type="cofactor">
    <cofactor evidence="14 17">
        <name>heme b</name>
        <dbReference type="ChEBI" id="CHEBI:60344"/>
    </cofactor>
    <text evidence="14 17">Binds 1 heme b (iron(II)-protoporphyrin IX) group per subunit.</text>
</comment>
<evidence type="ECO:0000256" key="11">
    <source>
        <dbReference type="ARBA" id="ARBA00023324"/>
    </source>
</evidence>
<dbReference type="PROSITE" id="PS50873">
    <property type="entry name" value="PEROXIDASE_4"/>
    <property type="match status" value="1"/>
</dbReference>
<evidence type="ECO:0000256" key="1">
    <source>
        <dbReference type="ARBA" id="ARBA00000189"/>
    </source>
</evidence>
<dbReference type="InterPro" id="IPR002016">
    <property type="entry name" value="Haem_peroxidase"/>
</dbReference>
<feature type="disulfide bond" evidence="16">
    <location>
        <begin position="36"/>
        <end position="115"/>
    </location>
</feature>
<dbReference type="GO" id="GO:0046872">
    <property type="term" value="F:metal ion binding"/>
    <property type="evidence" value="ECO:0007669"/>
    <property type="project" value="UniProtKB-UniRule"/>
</dbReference>
<evidence type="ECO:0000256" key="9">
    <source>
        <dbReference type="ARBA" id="ARBA00023157"/>
    </source>
</evidence>
<evidence type="ECO:0000256" key="16">
    <source>
        <dbReference type="PIRSR" id="PIRSR600823-5"/>
    </source>
</evidence>
<feature type="binding site" evidence="14">
    <location>
        <position position="89"/>
    </location>
    <ligand>
        <name>Ca(2+)</name>
        <dbReference type="ChEBI" id="CHEBI:29108"/>
        <label>1</label>
    </ligand>
</feature>
<evidence type="ECO:0000256" key="17">
    <source>
        <dbReference type="RuleBase" id="RU362060"/>
    </source>
</evidence>
<feature type="binding site" evidence="14">
    <location>
        <position position="77"/>
    </location>
    <ligand>
        <name>Ca(2+)</name>
        <dbReference type="ChEBI" id="CHEBI:29108"/>
        <label>1</label>
    </ligand>
</feature>
<dbReference type="PANTHER" id="PTHR31235">
    <property type="entry name" value="PEROXIDASE 25-RELATED"/>
    <property type="match status" value="1"/>
</dbReference>
<dbReference type="InterPro" id="IPR019794">
    <property type="entry name" value="Peroxidases_AS"/>
</dbReference>
<evidence type="ECO:0000256" key="6">
    <source>
        <dbReference type="ARBA" id="ARBA00022837"/>
    </source>
</evidence>